<dbReference type="Pfam" id="PF02631">
    <property type="entry name" value="RecX_HTH2"/>
    <property type="match status" value="1"/>
</dbReference>
<dbReference type="InterPro" id="IPR053924">
    <property type="entry name" value="RecX_HTH_2nd"/>
</dbReference>
<evidence type="ECO:0000256" key="4">
    <source>
        <dbReference type="ARBA" id="ARBA00018111"/>
    </source>
</evidence>
<dbReference type="Pfam" id="PF21981">
    <property type="entry name" value="RecX_HTH3"/>
    <property type="match status" value="1"/>
</dbReference>
<dbReference type="PANTHER" id="PTHR33602:SF1">
    <property type="entry name" value="REGULATORY PROTEIN RECX FAMILY PROTEIN"/>
    <property type="match status" value="1"/>
</dbReference>
<dbReference type="InterPro" id="IPR053925">
    <property type="entry name" value="RecX_HTH_3rd"/>
</dbReference>
<dbReference type="InterPro" id="IPR003783">
    <property type="entry name" value="Regulatory_RecX"/>
</dbReference>
<dbReference type="AlphaFoldDB" id="A0A4P6ZKM7"/>
<feature type="domain" description="RecX second three-helical" evidence="7">
    <location>
        <begin position="259"/>
        <end position="300"/>
    </location>
</feature>
<evidence type="ECO:0000256" key="3">
    <source>
        <dbReference type="ARBA" id="ARBA00009695"/>
    </source>
</evidence>
<dbReference type="GO" id="GO:0005737">
    <property type="term" value="C:cytoplasm"/>
    <property type="evidence" value="ECO:0007669"/>
    <property type="project" value="UniProtKB-SubCell"/>
</dbReference>
<evidence type="ECO:0000313" key="9">
    <source>
        <dbReference type="EMBL" id="QBP18077.1"/>
    </source>
</evidence>
<name>A0A4P6ZKM7_9LACO</name>
<gene>
    <name evidence="6" type="primary">recX</name>
    <name evidence="9" type="ORF">ELX58_02715</name>
</gene>
<organism evidence="9 10">
    <name type="scientific">Acetilactobacillus jinshanensis</name>
    <dbReference type="NCBI Taxonomy" id="1720083"/>
    <lineage>
        <taxon>Bacteria</taxon>
        <taxon>Bacillati</taxon>
        <taxon>Bacillota</taxon>
        <taxon>Bacilli</taxon>
        <taxon>Lactobacillales</taxon>
        <taxon>Lactobacillaceae</taxon>
        <taxon>Acetilactobacillus</taxon>
    </lineage>
</organism>
<evidence type="ECO:0000256" key="5">
    <source>
        <dbReference type="ARBA" id="ARBA00022490"/>
    </source>
</evidence>
<dbReference type="OrthoDB" id="5421057at2"/>
<sequence>MKIISDRKHLAHLIKMNIRWYDRQAKQRDQGTLSKTWVKYVAKLNLKQWTALQHGSDALSLSTYQHTLRLLTDMEESVLGTAYQSCRQQGSKPKLNSMATAKQNMQKVLAGIKQQQKSRPNPKAKSNSAMNKAKQNLLKVLGPVEQTPSRSKRVITLIKAQRRKNRFNVYVNGRYAFPAGINELTKYHLRIGMSISRSLEKKISESSDVSKMFTRASARIVHHLRTEHEIQKWLHQKYDASPTDADKVIKMLKNYHLIDDSQYSKEYIREEIISGSKGPLAISRFLRSKGVSDLTIQDVMAKVYPVDKQLSVAKHMAKDKFKMQTHTPFAKRLRKIKTALVRKGFNFEIASQAVNECHFQPDHSMQKLLLNKYTRQAFRRYGRKLTPNNRYQINMKIKRFLYRKGFDFDTIDQAMEEYQQNK</sequence>
<dbReference type="Gene3D" id="1.10.10.10">
    <property type="entry name" value="Winged helix-like DNA-binding domain superfamily/Winged helix DNA-binding domain"/>
    <property type="match status" value="4"/>
</dbReference>
<dbReference type="HAMAP" id="MF_01114">
    <property type="entry name" value="RecX"/>
    <property type="match status" value="1"/>
</dbReference>
<dbReference type="EMBL" id="CP034726">
    <property type="protein sequence ID" value="QBP18077.1"/>
    <property type="molecule type" value="Genomic_DNA"/>
</dbReference>
<reference evidence="10" key="1">
    <citation type="submission" date="2018-12" db="EMBL/GenBank/DDBJ databases">
        <title>A new species of lactobacillus.</title>
        <authorList>
            <person name="Jian Y."/>
            <person name="Xin L."/>
            <person name="Hong Z.J."/>
            <person name="Ming L.Z."/>
            <person name="Hong X.Z."/>
        </authorList>
    </citation>
    <scope>NUCLEOTIDE SEQUENCE [LARGE SCALE GENOMIC DNA]</scope>
    <source>
        <strain evidence="10">HSLZ-75</strain>
    </source>
</reference>
<keyword evidence="10" id="KW-1185">Reference proteome</keyword>
<dbReference type="KEGG" id="lji:ELX58_02715"/>
<dbReference type="RefSeq" id="WP_133441634.1">
    <property type="nucleotide sequence ID" value="NZ_CP034726.1"/>
</dbReference>
<protein>
    <recommendedName>
        <fullName evidence="4 6">Regulatory protein RecX</fullName>
    </recommendedName>
</protein>
<comment type="similarity">
    <text evidence="3 6">Belongs to the RecX family.</text>
</comment>
<evidence type="ECO:0000256" key="6">
    <source>
        <dbReference type="HAMAP-Rule" id="MF_01114"/>
    </source>
</evidence>
<evidence type="ECO:0000256" key="1">
    <source>
        <dbReference type="ARBA" id="ARBA00003529"/>
    </source>
</evidence>
<comment type="subcellular location">
    <subcellularLocation>
        <location evidence="2 6">Cytoplasm</location>
    </subcellularLocation>
</comment>
<dbReference type="InterPro" id="IPR036388">
    <property type="entry name" value="WH-like_DNA-bd_sf"/>
</dbReference>
<dbReference type="Proteomes" id="UP000294321">
    <property type="component" value="Chromosome"/>
</dbReference>
<evidence type="ECO:0000313" key="10">
    <source>
        <dbReference type="Proteomes" id="UP000294321"/>
    </source>
</evidence>
<keyword evidence="5 6" id="KW-0963">Cytoplasm</keyword>
<evidence type="ECO:0000259" key="7">
    <source>
        <dbReference type="Pfam" id="PF02631"/>
    </source>
</evidence>
<feature type="domain" description="RecX third three-helical" evidence="8">
    <location>
        <begin position="378"/>
        <end position="415"/>
    </location>
</feature>
<dbReference type="GO" id="GO:0006282">
    <property type="term" value="P:regulation of DNA repair"/>
    <property type="evidence" value="ECO:0007669"/>
    <property type="project" value="UniProtKB-UniRule"/>
</dbReference>
<accession>A0A4P6ZKM7</accession>
<proteinExistence type="inferred from homology"/>
<evidence type="ECO:0000259" key="8">
    <source>
        <dbReference type="Pfam" id="PF21981"/>
    </source>
</evidence>
<comment type="function">
    <text evidence="1 6">Modulates RecA activity.</text>
</comment>
<dbReference type="PANTHER" id="PTHR33602">
    <property type="entry name" value="REGULATORY PROTEIN RECX FAMILY PROTEIN"/>
    <property type="match status" value="1"/>
</dbReference>
<evidence type="ECO:0000256" key="2">
    <source>
        <dbReference type="ARBA" id="ARBA00004496"/>
    </source>
</evidence>